<organism evidence="2 3">
    <name type="scientific">Cellulomonas soli</name>
    <dbReference type="NCBI Taxonomy" id="931535"/>
    <lineage>
        <taxon>Bacteria</taxon>
        <taxon>Bacillati</taxon>
        <taxon>Actinomycetota</taxon>
        <taxon>Actinomycetes</taxon>
        <taxon>Micrococcales</taxon>
        <taxon>Cellulomonadaceae</taxon>
        <taxon>Cellulomonas</taxon>
    </lineage>
</organism>
<comment type="caution">
    <text evidence="2">The sequence shown here is derived from an EMBL/GenBank/DDBJ whole genome shotgun (WGS) entry which is preliminary data.</text>
</comment>
<gene>
    <name evidence="2" type="ORF">CSO01_16410</name>
</gene>
<sequence>MQQTIDAMATVPVFVQDGRLDAIATNPLGRALFSEMLADRPPPINAALFTFLDPRARTFYRDWEANARQIVAILRAEAGRSPHDRRLSDLVGELSTRSDLFRTLWGSRDVRAHQTGVKHLHHPVVGDLDLTFEVMALASAPGLQLLVFSAEPGSSSAQGLQLLASWTATPADATTSAREG</sequence>
<dbReference type="Gene3D" id="3.30.450.180">
    <property type="match status" value="1"/>
</dbReference>
<dbReference type="AlphaFoldDB" id="A0A512PCN7"/>
<proteinExistence type="predicted"/>
<evidence type="ECO:0000313" key="3">
    <source>
        <dbReference type="Proteomes" id="UP000321798"/>
    </source>
</evidence>
<protein>
    <recommendedName>
        <fullName evidence="1">MmyB-like transcription regulator ligand binding domain-containing protein</fullName>
    </recommendedName>
</protein>
<evidence type="ECO:0000313" key="2">
    <source>
        <dbReference type="EMBL" id="GEP68926.1"/>
    </source>
</evidence>
<dbReference type="Pfam" id="PF17765">
    <property type="entry name" value="MLTR_LBD"/>
    <property type="match status" value="1"/>
</dbReference>
<keyword evidence="3" id="KW-1185">Reference proteome</keyword>
<feature type="domain" description="MmyB-like transcription regulator ligand binding" evidence="1">
    <location>
        <begin position="1"/>
        <end position="163"/>
    </location>
</feature>
<name>A0A512PCN7_9CELL</name>
<reference evidence="2 3" key="1">
    <citation type="submission" date="2019-07" db="EMBL/GenBank/DDBJ databases">
        <title>Whole genome shotgun sequence of Cellulomonas soli NBRC 109434.</title>
        <authorList>
            <person name="Hosoyama A."/>
            <person name="Uohara A."/>
            <person name="Ohji S."/>
            <person name="Ichikawa N."/>
        </authorList>
    </citation>
    <scope>NUCLEOTIDE SEQUENCE [LARGE SCALE GENOMIC DNA]</scope>
    <source>
        <strain evidence="2 3">NBRC 109434</strain>
    </source>
</reference>
<evidence type="ECO:0000259" key="1">
    <source>
        <dbReference type="Pfam" id="PF17765"/>
    </source>
</evidence>
<dbReference type="EMBL" id="BKAL01000005">
    <property type="protein sequence ID" value="GEP68926.1"/>
    <property type="molecule type" value="Genomic_DNA"/>
</dbReference>
<accession>A0A512PCN7</accession>
<dbReference type="InterPro" id="IPR041413">
    <property type="entry name" value="MLTR_LBD"/>
</dbReference>
<dbReference type="Proteomes" id="UP000321798">
    <property type="component" value="Unassembled WGS sequence"/>
</dbReference>
<dbReference type="PANTHER" id="PTHR35010">
    <property type="entry name" value="BLL4672 PROTEIN-RELATED"/>
    <property type="match status" value="1"/>
</dbReference>
<dbReference type="PANTHER" id="PTHR35010:SF2">
    <property type="entry name" value="BLL4672 PROTEIN"/>
    <property type="match status" value="1"/>
</dbReference>